<comment type="caution">
    <text evidence="2">The sequence shown here is derived from an EMBL/GenBank/DDBJ whole genome shotgun (WGS) entry which is preliminary data.</text>
</comment>
<accession>A0ABV1G8J2</accession>
<evidence type="ECO:0000259" key="1">
    <source>
        <dbReference type="Pfam" id="PF06114"/>
    </source>
</evidence>
<dbReference type="InterPro" id="IPR001387">
    <property type="entry name" value="Cro/C1-type_HTH"/>
</dbReference>
<dbReference type="EMBL" id="JBBMFF010000244">
    <property type="protein sequence ID" value="MEQ2511682.1"/>
    <property type="molecule type" value="Genomic_DNA"/>
</dbReference>
<dbReference type="RefSeq" id="WP_349136452.1">
    <property type="nucleotide sequence ID" value="NZ_JBBMFF010000244.1"/>
</dbReference>
<sequence length="399" mass="45771">MGYVYATINKDTLAHICKEKGVSSEFLASKTKLNMSRLNQWLTPTDINLPTINQAKKIAACLHIPFAGLYMNPCDIPLKRIPNIRNMRTMSGAVSIDDSSLNIAMIDVLLERDFLLSADDEFGMTPPDFEPLIPDSDSVDEWANAIRKQFAIDLGEQYKCSSTRQFYLYVRDKIETKGVFVHCFTDVTIDTARGFSIYNTLLPIIGINDEDRPPAKTFTIIHELVHLFKRESSLCNDMSSSASTLSEEVFCNAVAGELLVPKRALRIVLEHGHYFAPYSIDDIKRVADRFSVSREVIVRRLLELRKIDQSEYETYADLFRREIEEDREKRKIQRENGIKSSIPRNMSREAIDRTSPSVSKILYQGYVNDVYSKLDIARHLNVGQNHIDKFLREVSKWNR</sequence>
<dbReference type="InterPro" id="IPR010359">
    <property type="entry name" value="IrrE_HExxH"/>
</dbReference>
<dbReference type="PANTHER" id="PTHR43236:SF2">
    <property type="entry name" value="BLL0069 PROTEIN"/>
    <property type="match status" value="1"/>
</dbReference>
<dbReference type="Proteomes" id="UP001491552">
    <property type="component" value="Unassembled WGS sequence"/>
</dbReference>
<evidence type="ECO:0000313" key="2">
    <source>
        <dbReference type="EMBL" id="MEQ2511682.1"/>
    </source>
</evidence>
<dbReference type="PANTHER" id="PTHR43236">
    <property type="entry name" value="ANTITOXIN HIGA1"/>
    <property type="match status" value="1"/>
</dbReference>
<organism evidence="2 3">
    <name type="scientific">Faecousia intestinalis</name>
    <dbReference type="NCBI Taxonomy" id="3133167"/>
    <lineage>
        <taxon>Bacteria</taxon>
        <taxon>Bacillati</taxon>
        <taxon>Bacillota</taxon>
        <taxon>Clostridia</taxon>
        <taxon>Eubacteriales</taxon>
        <taxon>Oscillospiraceae</taxon>
        <taxon>Faecousia</taxon>
    </lineage>
</organism>
<feature type="domain" description="IrrE N-terminal-like" evidence="1">
    <location>
        <begin position="193"/>
        <end position="301"/>
    </location>
</feature>
<protein>
    <submittedName>
        <fullName evidence="2">ImmA/IrrE family metallo-endopeptidase</fullName>
    </submittedName>
</protein>
<gene>
    <name evidence="2" type="ORF">WMO66_10575</name>
</gene>
<dbReference type="CDD" id="cd00093">
    <property type="entry name" value="HTH_XRE"/>
    <property type="match status" value="1"/>
</dbReference>
<reference evidence="2 3" key="1">
    <citation type="submission" date="2024-03" db="EMBL/GenBank/DDBJ databases">
        <title>Human intestinal bacterial collection.</title>
        <authorList>
            <person name="Pauvert C."/>
            <person name="Hitch T.C.A."/>
            <person name="Clavel T."/>
        </authorList>
    </citation>
    <scope>NUCLEOTIDE SEQUENCE [LARGE SCALE GENOMIC DNA]</scope>
    <source>
        <strain evidence="2 3">CLA-AA-H192</strain>
    </source>
</reference>
<proteinExistence type="predicted"/>
<dbReference type="Pfam" id="PF06114">
    <property type="entry name" value="Peptidase_M78"/>
    <property type="match status" value="1"/>
</dbReference>
<dbReference type="Gene3D" id="1.10.10.2910">
    <property type="match status" value="1"/>
</dbReference>
<evidence type="ECO:0000313" key="3">
    <source>
        <dbReference type="Proteomes" id="UP001491552"/>
    </source>
</evidence>
<dbReference type="InterPro" id="IPR052345">
    <property type="entry name" value="Rad_response_metalloprotease"/>
</dbReference>
<name>A0ABV1G8J2_9FIRM</name>
<keyword evidence="3" id="KW-1185">Reference proteome</keyword>